<dbReference type="Pfam" id="PF08486">
    <property type="entry name" value="SpoIID"/>
    <property type="match status" value="1"/>
</dbReference>
<dbReference type="InterPro" id="IPR013486">
    <property type="entry name" value="SpoIID/LytB"/>
</dbReference>
<dbReference type="NCBIfam" id="TIGR02870">
    <property type="entry name" value="spore_II_D"/>
    <property type="match status" value="1"/>
</dbReference>
<feature type="domain" description="Sporulation stage II protein D amidase enhancer LytB N-terminal" evidence="1">
    <location>
        <begin position="51"/>
        <end position="141"/>
    </location>
</feature>
<dbReference type="EMBL" id="SMCQ01000014">
    <property type="protein sequence ID" value="TCV97912.1"/>
    <property type="molecule type" value="Genomic_DNA"/>
</dbReference>
<dbReference type="GO" id="GO:0030288">
    <property type="term" value="C:outer membrane-bounded periplasmic space"/>
    <property type="evidence" value="ECO:0007669"/>
    <property type="project" value="TreeGrafter"/>
</dbReference>
<dbReference type="InterPro" id="IPR013693">
    <property type="entry name" value="SpoIID/LytB_N"/>
</dbReference>
<dbReference type="InterPro" id="IPR051922">
    <property type="entry name" value="Bact_Sporulation_Assoc"/>
</dbReference>
<evidence type="ECO:0000259" key="1">
    <source>
        <dbReference type="Pfam" id="PF08486"/>
    </source>
</evidence>
<accession>A0A4R3YZC0</accession>
<evidence type="ECO:0000313" key="3">
    <source>
        <dbReference type="Proteomes" id="UP000295515"/>
    </source>
</evidence>
<dbReference type="Proteomes" id="UP000295515">
    <property type="component" value="Unassembled WGS sequence"/>
</dbReference>
<organism evidence="2 3">
    <name type="scientific">Longibaculum muris</name>
    <dbReference type="NCBI Taxonomy" id="1796628"/>
    <lineage>
        <taxon>Bacteria</taxon>
        <taxon>Bacillati</taxon>
        <taxon>Bacillota</taxon>
        <taxon>Erysipelotrichia</taxon>
        <taxon>Erysipelotrichales</taxon>
        <taxon>Coprobacillaceae</taxon>
        <taxon>Longibaculum</taxon>
    </lineage>
</organism>
<proteinExistence type="predicted"/>
<gene>
    <name evidence="2" type="ORF">EDD60_11480</name>
</gene>
<dbReference type="GO" id="GO:0030435">
    <property type="term" value="P:sporulation resulting in formation of a cellular spore"/>
    <property type="evidence" value="ECO:0007669"/>
    <property type="project" value="InterPro"/>
</dbReference>
<protein>
    <submittedName>
        <fullName evidence="2">Stage II sporulation protein D</fullName>
    </submittedName>
</protein>
<dbReference type="RefSeq" id="WP_066447042.1">
    <property type="nucleotide sequence ID" value="NZ_JANKBF010000004.1"/>
</dbReference>
<evidence type="ECO:0000313" key="2">
    <source>
        <dbReference type="EMBL" id="TCV97912.1"/>
    </source>
</evidence>
<name>A0A4R3YZC0_9FIRM</name>
<dbReference type="PANTHER" id="PTHR30032:SF4">
    <property type="entry name" value="AMIDASE ENHANCER"/>
    <property type="match status" value="1"/>
</dbReference>
<reference evidence="2 3" key="1">
    <citation type="submission" date="2019-03" db="EMBL/GenBank/DDBJ databases">
        <title>Genomic Encyclopedia of Type Strains, Phase IV (KMG-IV): sequencing the most valuable type-strain genomes for metagenomic binning, comparative biology and taxonomic classification.</title>
        <authorList>
            <person name="Goeker M."/>
        </authorList>
    </citation>
    <scope>NUCLEOTIDE SEQUENCE [LARGE SCALE GENOMIC DNA]</scope>
    <source>
        <strain evidence="2 3">DSM 29487</strain>
    </source>
</reference>
<dbReference type="PANTHER" id="PTHR30032">
    <property type="entry name" value="N-ACETYLMURAMOYL-L-ALANINE AMIDASE-RELATED"/>
    <property type="match status" value="1"/>
</dbReference>
<dbReference type="PROSITE" id="PS51257">
    <property type="entry name" value="PROKAR_LIPOPROTEIN"/>
    <property type="match status" value="1"/>
</dbReference>
<dbReference type="GeneID" id="98915817"/>
<dbReference type="InterPro" id="IPR014225">
    <property type="entry name" value="Spore_II_D_firmicutes"/>
</dbReference>
<dbReference type="NCBIfam" id="TIGR02669">
    <property type="entry name" value="SpoIID_LytB"/>
    <property type="match status" value="1"/>
</dbReference>
<comment type="caution">
    <text evidence="2">The sequence shown here is derived from an EMBL/GenBank/DDBJ whole genome shotgun (WGS) entry which is preliminary data.</text>
</comment>
<dbReference type="AlphaFoldDB" id="A0A4R3YZC0"/>
<keyword evidence="3" id="KW-1185">Reference proteome</keyword>
<sequence>MKTIYTKLLFVICLILIIGCLQYQGDITYLLSNYQTKQKPKDYIVNVKTKTKTLKVPLEEYLIGVVAGEMPVSFELEALKAQVVASRTFVLSRHLNVDSTTNSQVYLTDEQMKKNWKGSYSKNKAKIEKAIKETSYEAMTYQGEYISAMFFSSSNGKTVNCEDYFNGKVAYLKAVDSHWDLTIDPTNTRTKTFTKQALSKAFGISSIDINITAYTNSGYVKTVIINGKKYTGRQIREKLGLASSCFQIQLTSKGYQFTTKGSGHGVGMSQYGAQAMAKENKTYQEILKHYYQNIEIKRIDS</sequence>